<evidence type="ECO:0000313" key="3">
    <source>
        <dbReference type="Proteomes" id="UP001189429"/>
    </source>
</evidence>
<proteinExistence type="predicted"/>
<accession>A0ABN9SNL1</accession>
<feature type="non-terminal residue" evidence="2">
    <location>
        <position position="172"/>
    </location>
</feature>
<protein>
    <recommendedName>
        <fullName evidence="4">Pentatricopeptide repeat-containing protein</fullName>
    </recommendedName>
</protein>
<sequence>MGEARVRANTIAHSALIGVAAKGQRWALASCLLARMLREGPRPNEISCVAALGATEAAGQACAALAAALAMRRCAVRRLQRPRELETARQPGDTCGQGQEHSFPAREEPVVCALEELIGLPRVSSHEVRILQRRVHSPVVRGLAAAGGGAGAAGGSALLRAVTGLGALGVRE</sequence>
<dbReference type="Gene3D" id="1.25.40.10">
    <property type="entry name" value="Tetratricopeptide repeat domain"/>
    <property type="match status" value="1"/>
</dbReference>
<evidence type="ECO:0000313" key="2">
    <source>
        <dbReference type="EMBL" id="CAK0833444.1"/>
    </source>
</evidence>
<keyword evidence="3" id="KW-1185">Reference proteome</keyword>
<comment type="caution">
    <text evidence="2">The sequence shown here is derived from an EMBL/GenBank/DDBJ whole genome shotgun (WGS) entry which is preliminary data.</text>
</comment>
<organism evidence="2 3">
    <name type="scientific">Prorocentrum cordatum</name>
    <dbReference type="NCBI Taxonomy" id="2364126"/>
    <lineage>
        <taxon>Eukaryota</taxon>
        <taxon>Sar</taxon>
        <taxon>Alveolata</taxon>
        <taxon>Dinophyceae</taxon>
        <taxon>Prorocentrales</taxon>
        <taxon>Prorocentraceae</taxon>
        <taxon>Prorocentrum</taxon>
    </lineage>
</organism>
<evidence type="ECO:0000256" key="1">
    <source>
        <dbReference type="SAM" id="MobiDB-lite"/>
    </source>
</evidence>
<evidence type="ECO:0008006" key="4">
    <source>
        <dbReference type="Google" id="ProtNLM"/>
    </source>
</evidence>
<dbReference type="Proteomes" id="UP001189429">
    <property type="component" value="Unassembled WGS sequence"/>
</dbReference>
<dbReference type="EMBL" id="CAUYUJ010012210">
    <property type="protein sequence ID" value="CAK0833444.1"/>
    <property type="molecule type" value="Genomic_DNA"/>
</dbReference>
<name>A0ABN9SNL1_9DINO</name>
<dbReference type="InterPro" id="IPR011990">
    <property type="entry name" value="TPR-like_helical_dom_sf"/>
</dbReference>
<gene>
    <name evidence="2" type="ORF">PCOR1329_LOCUS31154</name>
</gene>
<reference evidence="2" key="1">
    <citation type="submission" date="2023-10" db="EMBL/GenBank/DDBJ databases">
        <authorList>
            <person name="Chen Y."/>
            <person name="Shah S."/>
            <person name="Dougan E. K."/>
            <person name="Thang M."/>
            <person name="Chan C."/>
        </authorList>
    </citation>
    <scope>NUCLEOTIDE SEQUENCE [LARGE SCALE GENOMIC DNA]</scope>
</reference>
<feature type="region of interest" description="Disordered" evidence="1">
    <location>
        <begin position="83"/>
        <end position="102"/>
    </location>
</feature>